<feature type="region of interest" description="Disordered" evidence="1">
    <location>
        <begin position="126"/>
        <end position="154"/>
    </location>
</feature>
<dbReference type="KEGG" id="puo:RZN69_03690"/>
<feature type="transmembrane region" description="Helical" evidence="2">
    <location>
        <begin position="6"/>
        <end position="26"/>
    </location>
</feature>
<dbReference type="InterPro" id="IPR025646">
    <property type="entry name" value="DUF4350"/>
</dbReference>
<dbReference type="Proteomes" id="UP001304300">
    <property type="component" value="Chromosome"/>
</dbReference>
<dbReference type="AlphaFoldDB" id="A0AAQ3LEK2"/>
<gene>
    <name evidence="4" type="ORF">RZN69_03690</name>
</gene>
<accession>A0AAQ3LEK2</accession>
<evidence type="ECO:0000259" key="3">
    <source>
        <dbReference type="Pfam" id="PF14258"/>
    </source>
</evidence>
<reference evidence="4 5" key="1">
    <citation type="submission" date="2023-10" db="EMBL/GenBank/DDBJ databases">
        <title>Rubellicoccus peritrichatus gen. nov., sp. nov., isolated from an algae of coral reef tank.</title>
        <authorList>
            <person name="Luo J."/>
        </authorList>
    </citation>
    <scope>NUCLEOTIDE SEQUENCE [LARGE SCALE GENOMIC DNA]</scope>
    <source>
        <strain evidence="4 5">CR14</strain>
    </source>
</reference>
<feature type="compositionally biased region" description="Acidic residues" evidence="1">
    <location>
        <begin position="127"/>
        <end position="150"/>
    </location>
</feature>
<evidence type="ECO:0000256" key="2">
    <source>
        <dbReference type="SAM" id="Phobius"/>
    </source>
</evidence>
<proteinExistence type="predicted"/>
<dbReference type="Pfam" id="PF14258">
    <property type="entry name" value="DUF4350"/>
    <property type="match status" value="1"/>
</dbReference>
<keyword evidence="5" id="KW-1185">Reference proteome</keyword>
<organism evidence="4 5">
    <name type="scientific">Rubellicoccus peritrichatus</name>
    <dbReference type="NCBI Taxonomy" id="3080537"/>
    <lineage>
        <taxon>Bacteria</taxon>
        <taxon>Pseudomonadati</taxon>
        <taxon>Verrucomicrobiota</taxon>
        <taxon>Opitutia</taxon>
        <taxon>Puniceicoccales</taxon>
        <taxon>Cerasicoccaceae</taxon>
        <taxon>Rubellicoccus</taxon>
    </lineage>
</organism>
<evidence type="ECO:0000313" key="4">
    <source>
        <dbReference type="EMBL" id="WOO42178.1"/>
    </source>
</evidence>
<sequence length="413" mass="46305">MSSKRSAPFVLLLIILIMMGAFYAVIHLRLERGDVYPPGSSFRADPLGGKALFESLESVPGIKVSRNFERFSDVQFGDNTVFILEAASPYDLEDLESDAAYPLRDSIAHGARLVVALKHQKQHRDSWDEELEIDDDLDEGDVESEVDETEEIHSDMESETLPGLYFSSNLSMDTVGPGAAELNPAFVAEEVSPLPLSLPWQETKYWSELSEYWDSVYTLDGQVVVAQRLFGRGSIVIMTDSYLLSNEGLLKNREPDFLTWLIGDKSVVVFDETHFGVTEPQGITLLIRSYKLGALALGLAFFTGLFVWKHLSTLVPPKEDFEEKESVVRVGRTGQDAQVDFIRRRLGADTLLDECVDLWARTCGRNDAATIKRVANARKIAKREGLKPVHKRDLVLGYQEITKILNTNRKSKS</sequence>
<evidence type="ECO:0000256" key="1">
    <source>
        <dbReference type="SAM" id="MobiDB-lite"/>
    </source>
</evidence>
<keyword evidence="2" id="KW-0812">Transmembrane</keyword>
<keyword evidence="2" id="KW-0472">Membrane</keyword>
<evidence type="ECO:0000313" key="5">
    <source>
        <dbReference type="Proteomes" id="UP001304300"/>
    </source>
</evidence>
<dbReference type="RefSeq" id="WP_317834663.1">
    <property type="nucleotide sequence ID" value="NZ_CP136920.1"/>
</dbReference>
<feature type="domain" description="DUF4350" evidence="3">
    <location>
        <begin position="41"/>
        <end position="261"/>
    </location>
</feature>
<keyword evidence="2" id="KW-1133">Transmembrane helix</keyword>
<dbReference type="EMBL" id="CP136920">
    <property type="protein sequence ID" value="WOO42178.1"/>
    <property type="molecule type" value="Genomic_DNA"/>
</dbReference>
<protein>
    <submittedName>
        <fullName evidence="4">DUF4350 domain-containing protein</fullName>
    </submittedName>
</protein>
<name>A0AAQ3LEK2_9BACT</name>